<evidence type="ECO:0000313" key="6">
    <source>
        <dbReference type="Proteomes" id="UP000219947"/>
    </source>
</evidence>
<evidence type="ECO:0000259" key="4">
    <source>
        <dbReference type="PROSITE" id="PS50995"/>
    </source>
</evidence>
<dbReference type="PROSITE" id="PS50995">
    <property type="entry name" value="HTH_MARR_2"/>
    <property type="match status" value="1"/>
</dbReference>
<dbReference type="SUPFAM" id="SSF46785">
    <property type="entry name" value="Winged helix' DNA-binding domain"/>
    <property type="match status" value="1"/>
</dbReference>
<dbReference type="PANTHER" id="PTHR42756">
    <property type="entry name" value="TRANSCRIPTIONAL REGULATOR, MARR"/>
    <property type="match status" value="1"/>
</dbReference>
<name>A0A2A8D4S4_9MICC</name>
<gene>
    <name evidence="5" type="ORF">CRM92_07675</name>
</gene>
<organism evidence="5 6">
    <name type="scientific">Rothia dentocariosa</name>
    <dbReference type="NCBI Taxonomy" id="2047"/>
    <lineage>
        <taxon>Bacteria</taxon>
        <taxon>Bacillati</taxon>
        <taxon>Actinomycetota</taxon>
        <taxon>Actinomycetes</taxon>
        <taxon>Micrococcales</taxon>
        <taxon>Micrococcaceae</taxon>
        <taxon>Rothia</taxon>
    </lineage>
</organism>
<accession>A0A2A8D4S4</accession>
<sequence>MSSARSRSIHSDAVDVIIDQWKRELPELASENMALIGRLRRCSILLAPRLDEVFAAYDLSNGAFDVLATLRRAGAPYILTPTELFASLMVTSGTMTTRLQKVQKRGLIERIPNPDDARSMLVKLTGAGRELVEKVVFEHVENERRILEKLPAETRRQLDAGLAELMRVLEDAKKS</sequence>
<dbReference type="InterPro" id="IPR036388">
    <property type="entry name" value="WH-like_DNA-bd_sf"/>
</dbReference>
<dbReference type="GO" id="GO:0003700">
    <property type="term" value="F:DNA-binding transcription factor activity"/>
    <property type="evidence" value="ECO:0007669"/>
    <property type="project" value="InterPro"/>
</dbReference>
<proteinExistence type="predicted"/>
<evidence type="ECO:0000313" key="5">
    <source>
        <dbReference type="EMBL" id="PEN15966.1"/>
    </source>
</evidence>
<dbReference type="PANTHER" id="PTHR42756:SF1">
    <property type="entry name" value="TRANSCRIPTIONAL REPRESSOR OF EMRAB OPERON"/>
    <property type="match status" value="1"/>
</dbReference>
<dbReference type="Pfam" id="PF12802">
    <property type="entry name" value="MarR_2"/>
    <property type="match status" value="1"/>
</dbReference>
<comment type="caution">
    <text evidence="5">The sequence shown here is derived from an EMBL/GenBank/DDBJ whole genome shotgun (WGS) entry which is preliminary data.</text>
</comment>
<dbReference type="Gene3D" id="1.10.10.10">
    <property type="entry name" value="Winged helix-like DNA-binding domain superfamily/Winged helix DNA-binding domain"/>
    <property type="match status" value="1"/>
</dbReference>
<dbReference type="InterPro" id="IPR036390">
    <property type="entry name" value="WH_DNA-bd_sf"/>
</dbReference>
<keyword evidence="1" id="KW-0805">Transcription regulation</keyword>
<protein>
    <submittedName>
        <fullName evidence="5">MarR family transcriptional regulator</fullName>
    </submittedName>
</protein>
<dbReference type="PRINTS" id="PR00598">
    <property type="entry name" value="HTHMARR"/>
</dbReference>
<keyword evidence="3" id="KW-0804">Transcription</keyword>
<dbReference type="RefSeq" id="WP_098042828.1">
    <property type="nucleotide sequence ID" value="NZ_PDEV01000003.1"/>
</dbReference>
<feature type="domain" description="HTH marR-type" evidence="4">
    <location>
        <begin position="32"/>
        <end position="174"/>
    </location>
</feature>
<dbReference type="Proteomes" id="UP000219947">
    <property type="component" value="Unassembled WGS sequence"/>
</dbReference>
<dbReference type="AlphaFoldDB" id="A0A2A8D4S4"/>
<dbReference type="SMART" id="SM00347">
    <property type="entry name" value="HTH_MARR"/>
    <property type="match status" value="1"/>
</dbReference>
<dbReference type="GO" id="GO:0003677">
    <property type="term" value="F:DNA binding"/>
    <property type="evidence" value="ECO:0007669"/>
    <property type="project" value="UniProtKB-KW"/>
</dbReference>
<evidence type="ECO:0000256" key="3">
    <source>
        <dbReference type="ARBA" id="ARBA00023163"/>
    </source>
</evidence>
<reference evidence="5" key="1">
    <citation type="submission" date="2017-10" db="EMBL/GenBank/DDBJ databases">
        <title>Kefir isolates.</title>
        <authorList>
            <person name="Kim Y."/>
            <person name="Blasche S."/>
        </authorList>
    </citation>
    <scope>NUCLEOTIDE SEQUENCE [LARGE SCALE GENOMIC DNA]</scope>
    <source>
        <strain evidence="5">OG2-2</strain>
    </source>
</reference>
<dbReference type="InterPro" id="IPR000835">
    <property type="entry name" value="HTH_MarR-typ"/>
</dbReference>
<evidence type="ECO:0000256" key="1">
    <source>
        <dbReference type="ARBA" id="ARBA00023015"/>
    </source>
</evidence>
<dbReference type="EMBL" id="PDEV01000003">
    <property type="protein sequence ID" value="PEN15966.1"/>
    <property type="molecule type" value="Genomic_DNA"/>
</dbReference>
<evidence type="ECO:0000256" key="2">
    <source>
        <dbReference type="ARBA" id="ARBA00023125"/>
    </source>
</evidence>
<keyword evidence="6" id="KW-1185">Reference proteome</keyword>
<keyword evidence="2" id="KW-0238">DNA-binding</keyword>